<evidence type="ECO:0000313" key="3">
    <source>
        <dbReference type="Proteomes" id="UP001428341"/>
    </source>
</evidence>
<reference evidence="2 3" key="1">
    <citation type="submission" date="2024-05" db="EMBL/GenBank/DDBJ databases">
        <title>Haplotype-resolved chromosome-level genome assembly of Huyou (Citrus changshanensis).</title>
        <authorList>
            <person name="Miao C."/>
            <person name="Chen W."/>
            <person name="Wu Y."/>
            <person name="Wang L."/>
            <person name="Zhao S."/>
            <person name="Grierson D."/>
            <person name="Xu C."/>
            <person name="Chen K."/>
        </authorList>
    </citation>
    <scope>NUCLEOTIDE SEQUENCE [LARGE SCALE GENOMIC DNA]</scope>
    <source>
        <strain evidence="2">01-14</strain>
        <tissue evidence="2">Leaf</tissue>
    </source>
</reference>
<evidence type="ECO:0000256" key="1">
    <source>
        <dbReference type="SAM" id="Coils"/>
    </source>
</evidence>
<dbReference type="PANTHER" id="PTHR31791">
    <property type="entry name" value="FRIGIDA-LIKE PROTEIN 3-RELATED"/>
    <property type="match status" value="1"/>
</dbReference>
<comment type="caution">
    <text evidence="2">The sequence shown here is derived from an EMBL/GenBank/DDBJ whole genome shotgun (WGS) entry which is preliminary data.</text>
</comment>
<accession>A0AAP0MKX1</accession>
<feature type="coiled-coil region" evidence="1">
    <location>
        <begin position="71"/>
        <end position="98"/>
    </location>
</feature>
<organism evidence="2 3">
    <name type="scientific">Citrus x changshan-huyou</name>
    <dbReference type="NCBI Taxonomy" id="2935761"/>
    <lineage>
        <taxon>Eukaryota</taxon>
        <taxon>Viridiplantae</taxon>
        <taxon>Streptophyta</taxon>
        <taxon>Embryophyta</taxon>
        <taxon>Tracheophyta</taxon>
        <taxon>Spermatophyta</taxon>
        <taxon>Magnoliopsida</taxon>
        <taxon>eudicotyledons</taxon>
        <taxon>Gunneridae</taxon>
        <taxon>Pentapetalae</taxon>
        <taxon>rosids</taxon>
        <taxon>malvids</taxon>
        <taxon>Sapindales</taxon>
        <taxon>Rutaceae</taxon>
        <taxon>Aurantioideae</taxon>
        <taxon>Citrus</taxon>
    </lineage>
</organism>
<keyword evidence="1" id="KW-0175">Coiled coil</keyword>
<gene>
    <name evidence="2" type="ORF">WN944_007379</name>
</gene>
<dbReference type="AlphaFoldDB" id="A0AAP0MKX1"/>
<dbReference type="Proteomes" id="UP001428341">
    <property type="component" value="Unassembled WGS sequence"/>
</dbReference>
<evidence type="ECO:0000313" key="2">
    <source>
        <dbReference type="EMBL" id="KAK9215374.1"/>
    </source>
</evidence>
<proteinExistence type="predicted"/>
<keyword evidence="3" id="KW-1185">Reference proteome</keyword>
<dbReference type="EMBL" id="JBCGBO010000003">
    <property type="protein sequence ID" value="KAK9215374.1"/>
    <property type="molecule type" value="Genomic_DNA"/>
</dbReference>
<dbReference type="PANTHER" id="PTHR31791:SF70">
    <property type="entry name" value="FRIGIDA-LIKE PROTEIN"/>
    <property type="match status" value="1"/>
</dbReference>
<name>A0AAP0MKX1_9ROSI</name>
<protein>
    <submittedName>
        <fullName evidence="2">Uncharacterized protein</fullName>
    </submittedName>
</protein>
<sequence length="181" mass="21139">MDRLAQRRNELQNEEKQLDSVKAKVNFGMLRGEELSMDYESNKLQFDLIRRISFGYLKDLKEKKKHFYSFKTGLEDRLQDLEAKERQFEESVKEFKLREKSLILSEKQLKITVKICKCPALLVLDVMSGTYPSHSREETVEFNVAGEWKKKMRVAVENSLEVLGLLHLLAVHELAPTFDGD</sequence>